<dbReference type="GO" id="GO:0000253">
    <property type="term" value="F:3-beta-hydroxysteroid 3-dehydrogenase (NADP+) activity"/>
    <property type="evidence" value="ECO:0007669"/>
    <property type="project" value="UniProtKB-EC"/>
</dbReference>
<comment type="similarity">
    <text evidence="1 3">Belongs to the short-chain dehydrogenases/reductases (SDR) family.</text>
</comment>
<accession>A0A6J8AXP3</accession>
<name>A0A6J8AXP3_MYTCO</name>
<dbReference type="Proteomes" id="UP000507470">
    <property type="component" value="Unassembled WGS sequence"/>
</dbReference>
<organism evidence="4 5">
    <name type="scientific">Mytilus coruscus</name>
    <name type="common">Sea mussel</name>
    <dbReference type="NCBI Taxonomy" id="42192"/>
    <lineage>
        <taxon>Eukaryota</taxon>
        <taxon>Metazoa</taxon>
        <taxon>Spiralia</taxon>
        <taxon>Lophotrochozoa</taxon>
        <taxon>Mollusca</taxon>
        <taxon>Bivalvia</taxon>
        <taxon>Autobranchia</taxon>
        <taxon>Pteriomorphia</taxon>
        <taxon>Mytilida</taxon>
        <taxon>Mytiloidea</taxon>
        <taxon>Mytilidae</taxon>
        <taxon>Mytilinae</taxon>
        <taxon>Mytilus</taxon>
    </lineage>
</organism>
<dbReference type="PRINTS" id="PR00081">
    <property type="entry name" value="GDHRDH"/>
</dbReference>
<dbReference type="InterPro" id="IPR020904">
    <property type="entry name" value="Sc_DH/Rdtase_CS"/>
</dbReference>
<dbReference type="PANTHER" id="PTHR43115:SF4">
    <property type="entry name" value="DEHYDROGENASE_REDUCTASE SDR FAMILY MEMBER 11"/>
    <property type="match status" value="1"/>
</dbReference>
<dbReference type="Pfam" id="PF00106">
    <property type="entry name" value="adh_short"/>
    <property type="match status" value="1"/>
</dbReference>
<dbReference type="GO" id="GO:0004303">
    <property type="term" value="F:estradiol 17-beta-dehydrogenase [NAD(P)+] activity"/>
    <property type="evidence" value="ECO:0007669"/>
    <property type="project" value="UniProtKB-EC"/>
</dbReference>
<evidence type="ECO:0000256" key="2">
    <source>
        <dbReference type="ARBA" id="ARBA00023002"/>
    </source>
</evidence>
<gene>
    <name evidence="4" type="ORF">MCOR_11312</name>
</gene>
<dbReference type="Gene3D" id="3.40.50.720">
    <property type="entry name" value="NAD(P)-binding Rossmann-like Domain"/>
    <property type="match status" value="1"/>
</dbReference>
<dbReference type="PRINTS" id="PR00080">
    <property type="entry name" value="SDRFAMILY"/>
</dbReference>
<evidence type="ECO:0000313" key="5">
    <source>
        <dbReference type="Proteomes" id="UP000507470"/>
    </source>
</evidence>
<dbReference type="SUPFAM" id="SSF51735">
    <property type="entry name" value="NAD(P)-binding Rossmann-fold domains"/>
    <property type="match status" value="1"/>
</dbReference>
<dbReference type="EC" id="1.1.1.62" evidence="4"/>
<evidence type="ECO:0000256" key="1">
    <source>
        <dbReference type="ARBA" id="ARBA00006484"/>
    </source>
</evidence>
<reference evidence="4 5" key="1">
    <citation type="submission" date="2020-06" db="EMBL/GenBank/DDBJ databases">
        <authorList>
            <person name="Li R."/>
            <person name="Bekaert M."/>
        </authorList>
    </citation>
    <scope>NUCLEOTIDE SEQUENCE [LARGE SCALE GENOMIC DNA]</scope>
    <source>
        <strain evidence="5">wild</strain>
    </source>
</reference>
<dbReference type="PROSITE" id="PS00061">
    <property type="entry name" value="ADH_SHORT"/>
    <property type="match status" value="1"/>
</dbReference>
<dbReference type="EMBL" id="CACVKT020001916">
    <property type="protein sequence ID" value="CAC5373602.1"/>
    <property type="molecule type" value="Genomic_DNA"/>
</dbReference>
<dbReference type="InterPro" id="IPR036291">
    <property type="entry name" value="NAD(P)-bd_dom_sf"/>
</dbReference>
<dbReference type="AlphaFoldDB" id="A0A6J8AXP3"/>
<dbReference type="EC" id="1.1.1.270" evidence="4"/>
<keyword evidence="5" id="KW-1185">Reference proteome</keyword>
<dbReference type="FunFam" id="3.40.50.720:FF:000047">
    <property type="entry name" value="NADP-dependent L-serine/L-allo-threonine dehydrogenase"/>
    <property type="match status" value="1"/>
</dbReference>
<dbReference type="OrthoDB" id="1933717at2759"/>
<protein>
    <submittedName>
        <fullName evidence="4">DHRS11</fullName>
        <ecNumber evidence="4">1.1.1.270</ecNumber>
        <ecNumber evidence="4">1.1.1.62</ecNumber>
    </submittedName>
</protein>
<keyword evidence="2 4" id="KW-0560">Oxidoreductase</keyword>
<sequence length="252" mass="27475">MERWAGRVALVTGASVGIGAAIVRQLVQNGMKVVGCSRNIEKIEALKTELSSAKGQVVPVRCDLKNEQDIMDMFTMIKRDLGGVDVCVNNAGLAHAAPLLSGETKDWREMVDVNIIGLTICTREAVKQMREKGANDGHVFLLNSMSGHRVIPSPNGHFYSATKFAVTALGDGIRNELREMKSQIRITSISPGLVETEFAYRMQKNDDKAKALYESIKCLQADDIADALVYALGAPAHAQIHDILIRPTDQVS</sequence>
<evidence type="ECO:0000313" key="4">
    <source>
        <dbReference type="EMBL" id="CAC5373602.1"/>
    </source>
</evidence>
<dbReference type="PANTHER" id="PTHR43115">
    <property type="entry name" value="DEHYDROGENASE/REDUCTASE SDR FAMILY MEMBER 11"/>
    <property type="match status" value="1"/>
</dbReference>
<dbReference type="InterPro" id="IPR002347">
    <property type="entry name" value="SDR_fam"/>
</dbReference>
<evidence type="ECO:0000256" key="3">
    <source>
        <dbReference type="RuleBase" id="RU000363"/>
    </source>
</evidence>
<proteinExistence type="inferred from homology"/>